<keyword evidence="1" id="KW-0472">Membrane</keyword>
<sequence>MWTIASKFIEADAFMIYKGYRQVSYIFNLMFLELLILLYGQKKANINIMLTEWVTIQDITRRYACLDQKDPPHHLLSNISQQLKQLNLYQAKIQKKPNELDDIMKAVTQGGYICKIFKRDQNDCEDCVLVGNELTIEK</sequence>
<keyword evidence="1" id="KW-1133">Transmembrane helix</keyword>
<dbReference type="EMBL" id="ARYC01016043">
    <property type="protein sequence ID" value="KEJ82571.1"/>
    <property type="molecule type" value="Genomic_DNA"/>
</dbReference>
<protein>
    <submittedName>
        <fullName evidence="2">Uncharacterized protein</fullName>
    </submittedName>
</protein>
<name>A0A073HZF5_9SPIT</name>
<proteinExistence type="predicted"/>
<dbReference type="AlphaFoldDB" id="A0A073HZF5"/>
<comment type="caution">
    <text evidence="2">The sequence shown here is derived from an EMBL/GenBank/DDBJ whole genome shotgun (WGS) entry which is preliminary data.</text>
</comment>
<reference evidence="3" key="1">
    <citation type="journal article" date="2014" name="Cell">
        <title>The Architecture of a Scrambled Genome Reveals Massive Levels of Genomic Rearrangement during Development.</title>
        <authorList>
            <person name="Chen X."/>
            <person name="Bracht J.R."/>
            <person name="Goldman A.D."/>
            <person name="Dolzhenko E."/>
            <person name="Clay D.M."/>
            <person name="Swart E.C."/>
            <person name="Perlman D.H."/>
            <person name="Doak T.G."/>
            <person name="Stuart A."/>
            <person name="Amemiya C.T."/>
            <person name="Sebra R.P."/>
            <person name="Landweber L.F."/>
        </authorList>
    </citation>
    <scope>NUCLEOTIDE SEQUENCE [LARGE SCALE GENOMIC DNA]</scope>
    <source>
        <strain evidence="3">JRB310</strain>
    </source>
</reference>
<organism evidence="2 3">
    <name type="scientific">Oxytricha trifallax</name>
    <dbReference type="NCBI Taxonomy" id="1172189"/>
    <lineage>
        <taxon>Eukaryota</taxon>
        <taxon>Sar</taxon>
        <taxon>Alveolata</taxon>
        <taxon>Ciliophora</taxon>
        <taxon>Intramacronucleata</taxon>
        <taxon>Spirotrichea</taxon>
        <taxon>Stichotrichia</taxon>
        <taxon>Sporadotrichida</taxon>
        <taxon>Oxytrichidae</taxon>
        <taxon>Oxytrichinae</taxon>
        <taxon>Oxytricha</taxon>
    </lineage>
</organism>
<keyword evidence="3" id="KW-1185">Reference proteome</keyword>
<accession>A0A073HZF5</accession>
<keyword evidence="1" id="KW-0812">Transmembrane</keyword>
<gene>
    <name evidence="2" type="ORF">OXYTRIMIC_006</name>
</gene>
<evidence type="ECO:0000313" key="2">
    <source>
        <dbReference type="EMBL" id="KEJ82571.1"/>
    </source>
</evidence>
<dbReference type="Proteomes" id="UP000053232">
    <property type="component" value="Unassembled WGS sequence"/>
</dbReference>
<evidence type="ECO:0000256" key="1">
    <source>
        <dbReference type="SAM" id="Phobius"/>
    </source>
</evidence>
<feature type="transmembrane region" description="Helical" evidence="1">
    <location>
        <begin position="23"/>
        <end position="40"/>
    </location>
</feature>
<evidence type="ECO:0000313" key="3">
    <source>
        <dbReference type="Proteomes" id="UP000053232"/>
    </source>
</evidence>